<proteinExistence type="predicted"/>
<dbReference type="AlphaFoldDB" id="A0A917MVS1"/>
<dbReference type="RefSeq" id="WP_188952083.1">
    <property type="nucleotide sequence ID" value="NZ_BMIB01000002.1"/>
</dbReference>
<evidence type="ECO:0000313" key="3">
    <source>
        <dbReference type="Proteomes" id="UP000627292"/>
    </source>
</evidence>
<protein>
    <recommendedName>
        <fullName evidence="4">DUF5723 domain-containing protein</fullName>
    </recommendedName>
</protein>
<feature type="signal peptide" evidence="1">
    <location>
        <begin position="1"/>
        <end position="22"/>
    </location>
</feature>
<accession>A0A917MVS1</accession>
<reference evidence="2" key="2">
    <citation type="submission" date="2020-09" db="EMBL/GenBank/DDBJ databases">
        <authorList>
            <person name="Sun Q."/>
            <person name="Zhou Y."/>
        </authorList>
    </citation>
    <scope>NUCLEOTIDE SEQUENCE</scope>
    <source>
        <strain evidence="2">CGMCC 1.15290</strain>
    </source>
</reference>
<evidence type="ECO:0000313" key="2">
    <source>
        <dbReference type="EMBL" id="GGH67142.1"/>
    </source>
</evidence>
<feature type="chain" id="PRO_5037517563" description="DUF5723 domain-containing protein" evidence="1">
    <location>
        <begin position="23"/>
        <end position="406"/>
    </location>
</feature>
<reference evidence="2" key="1">
    <citation type="journal article" date="2014" name="Int. J. Syst. Evol. Microbiol.">
        <title>Complete genome sequence of Corynebacterium casei LMG S-19264T (=DSM 44701T), isolated from a smear-ripened cheese.</title>
        <authorList>
            <consortium name="US DOE Joint Genome Institute (JGI-PGF)"/>
            <person name="Walter F."/>
            <person name="Albersmeier A."/>
            <person name="Kalinowski J."/>
            <person name="Ruckert C."/>
        </authorList>
    </citation>
    <scope>NUCLEOTIDE SEQUENCE</scope>
    <source>
        <strain evidence="2">CGMCC 1.15290</strain>
    </source>
</reference>
<gene>
    <name evidence="2" type="ORF">GCM10011379_22080</name>
</gene>
<keyword evidence="3" id="KW-1185">Reference proteome</keyword>
<evidence type="ECO:0000256" key="1">
    <source>
        <dbReference type="SAM" id="SignalP"/>
    </source>
</evidence>
<keyword evidence="1" id="KW-0732">Signal</keyword>
<name>A0A917MVS1_9BACT</name>
<evidence type="ECO:0008006" key="4">
    <source>
        <dbReference type="Google" id="ProtNLM"/>
    </source>
</evidence>
<dbReference type="Proteomes" id="UP000627292">
    <property type="component" value="Unassembled WGS sequence"/>
</dbReference>
<dbReference type="EMBL" id="BMIB01000002">
    <property type="protein sequence ID" value="GGH67142.1"/>
    <property type="molecule type" value="Genomic_DNA"/>
</dbReference>
<comment type="caution">
    <text evidence="2">The sequence shown here is derived from an EMBL/GenBank/DDBJ whole genome shotgun (WGS) entry which is preliminary data.</text>
</comment>
<organism evidence="2 3">
    <name type="scientific">Filimonas zeae</name>
    <dbReference type="NCBI Taxonomy" id="1737353"/>
    <lineage>
        <taxon>Bacteria</taxon>
        <taxon>Pseudomonadati</taxon>
        <taxon>Bacteroidota</taxon>
        <taxon>Chitinophagia</taxon>
        <taxon>Chitinophagales</taxon>
        <taxon>Chitinophagaceae</taxon>
        <taxon>Filimonas</taxon>
    </lineage>
</organism>
<sequence length="406" mass="44778">MIRINKGWLLLAAAFSFYNVSAQDVALKDLRTPNSPGFQILDISPSNIERPTNPKAFALGVLNLSTQGSVIPKNFSFELSPYWYFKPQNATVYKYLNIQGPDSNRHVFSGILNKLSVSLASSFIDSSSGSVFKNTNYVSAGIRTNLITLRSAGQHARNRAAVAGIAARMKAFGDNSRAAKGQLKILFVQYEDSARRAISEIAKAEMKAKSLQVQAEIDKLDAAWPATLEGLMDNDAAVQEYFTSLEEAPLFQLNVAYAYSSAFPDNMYKSKRFNRSGLWLDAALSGAGLTTKLKAFSLIASARFMTDNVLTDTARFVFDRKNALDVGGRLEYSLERFSIGIEYLKRSYSGAGEYNSERTVGVIQYKVSDNLFITGTYGKNFGNVKNLFTLLGVNWGMGKSTVRVED</sequence>